<sequence length="112" mass="11756">MNAKPGFCLTILVGISCVALAGPLYGTVRLNNAPLAGADIEVACPQFNTSPHSEVSATTDAQGSFTLRVPSVGRCQMRVGKGPHKGNPFAVFVSNNALRFDVQVDADLSRPQ</sequence>
<accession>A0A9X1YHX3</accession>
<evidence type="ECO:0000313" key="2">
    <source>
        <dbReference type="Proteomes" id="UP001139353"/>
    </source>
</evidence>
<keyword evidence="2" id="KW-1185">Reference proteome</keyword>
<evidence type="ECO:0000313" key="1">
    <source>
        <dbReference type="EMBL" id="MCK9686037.1"/>
    </source>
</evidence>
<comment type="caution">
    <text evidence="1">The sequence shown here is derived from an EMBL/GenBank/DDBJ whole genome shotgun (WGS) entry which is preliminary data.</text>
</comment>
<dbReference type="SUPFAM" id="SSF49464">
    <property type="entry name" value="Carboxypeptidase regulatory domain-like"/>
    <property type="match status" value="1"/>
</dbReference>
<dbReference type="AlphaFoldDB" id="A0A9X1YHX3"/>
<organism evidence="1 2">
    <name type="scientific">Scleromatobacter humisilvae</name>
    <dbReference type="NCBI Taxonomy" id="2897159"/>
    <lineage>
        <taxon>Bacteria</taxon>
        <taxon>Pseudomonadati</taxon>
        <taxon>Pseudomonadota</taxon>
        <taxon>Betaproteobacteria</taxon>
        <taxon>Burkholderiales</taxon>
        <taxon>Sphaerotilaceae</taxon>
        <taxon>Scleromatobacter</taxon>
    </lineage>
</organism>
<reference evidence="1" key="1">
    <citation type="submission" date="2021-11" db="EMBL/GenBank/DDBJ databases">
        <title>BS-T2-15 a new species belonging to the Comamonadaceae family isolated from the soil of a French oak forest.</title>
        <authorList>
            <person name="Mieszkin S."/>
            <person name="Alain K."/>
        </authorList>
    </citation>
    <scope>NUCLEOTIDE SEQUENCE</scope>
    <source>
        <strain evidence="1">BS-T2-15</strain>
    </source>
</reference>
<proteinExistence type="predicted"/>
<protein>
    <submittedName>
        <fullName evidence="1">DUF4198 domain-containing protein</fullName>
    </submittedName>
</protein>
<dbReference type="EMBL" id="JAJLJH010000002">
    <property type="protein sequence ID" value="MCK9686037.1"/>
    <property type="molecule type" value="Genomic_DNA"/>
</dbReference>
<name>A0A9X1YHX3_9BURK</name>
<gene>
    <name evidence="1" type="ORF">LPC04_09990</name>
</gene>
<dbReference type="InterPro" id="IPR008969">
    <property type="entry name" value="CarboxyPept-like_regulatory"/>
</dbReference>
<dbReference type="Proteomes" id="UP001139353">
    <property type="component" value="Unassembled WGS sequence"/>
</dbReference>
<dbReference type="Pfam" id="PF01190">
    <property type="entry name" value="Pollen_Ole_e_1"/>
    <property type="match status" value="1"/>
</dbReference>
<dbReference type="RefSeq" id="WP_275682067.1">
    <property type="nucleotide sequence ID" value="NZ_JAJLJH010000002.1"/>
</dbReference>
<dbReference type="PROSITE" id="PS51257">
    <property type="entry name" value="PROKAR_LIPOPROTEIN"/>
    <property type="match status" value="1"/>
</dbReference>